<gene>
    <name evidence="3" type="primary">LOC104217430</name>
</gene>
<reference evidence="2" key="1">
    <citation type="journal article" date="2013" name="Genome Biol.">
        <title>Reference genomes and transcriptomes of Nicotiana sylvestris and Nicotiana tomentosiformis.</title>
        <authorList>
            <person name="Sierro N."/>
            <person name="Battey J.N."/>
            <person name="Ouadi S."/>
            <person name="Bovet L."/>
            <person name="Goepfert S."/>
            <person name="Bakaher N."/>
            <person name="Peitsch M.C."/>
            <person name="Ivanov N.V."/>
        </authorList>
    </citation>
    <scope>NUCLEOTIDE SEQUENCE [LARGE SCALE GENOMIC DNA]</scope>
</reference>
<evidence type="ECO:0000313" key="2">
    <source>
        <dbReference type="Proteomes" id="UP000189701"/>
    </source>
</evidence>
<reference evidence="3" key="2">
    <citation type="submission" date="2025-08" db="UniProtKB">
        <authorList>
            <consortium name="RefSeq"/>
        </authorList>
    </citation>
    <scope>IDENTIFICATION</scope>
    <source>
        <tissue evidence="3">Leaf</tissue>
    </source>
</reference>
<sequence>MVPYYFSLNSLPVKQAFCLNVYKESNMITLTNHKAFDMLLLVTAGSQKPTYKEHLFQENWNFIPSPDPTCGKLLSLLLLLLLLLLSEIIILSFYGNLI</sequence>
<name>A0A1U7VM01_NICSY</name>
<keyword evidence="1" id="KW-1133">Transmembrane helix</keyword>
<proteinExistence type="predicted"/>
<keyword evidence="1" id="KW-0472">Membrane</keyword>
<feature type="transmembrane region" description="Helical" evidence="1">
    <location>
        <begin position="73"/>
        <end position="94"/>
    </location>
</feature>
<dbReference type="AlphaFoldDB" id="A0A1U7VM01"/>
<keyword evidence="2" id="KW-1185">Reference proteome</keyword>
<dbReference type="RefSeq" id="XP_009765986.1">
    <property type="nucleotide sequence ID" value="XM_009767684.1"/>
</dbReference>
<dbReference type="Proteomes" id="UP000189701">
    <property type="component" value="Unplaced"/>
</dbReference>
<evidence type="ECO:0000313" key="3">
    <source>
        <dbReference type="RefSeq" id="XP_009765986.1"/>
    </source>
</evidence>
<organism evidence="2 3">
    <name type="scientific">Nicotiana sylvestris</name>
    <name type="common">Wood tobacco</name>
    <name type="synonym">South American tobacco</name>
    <dbReference type="NCBI Taxonomy" id="4096"/>
    <lineage>
        <taxon>Eukaryota</taxon>
        <taxon>Viridiplantae</taxon>
        <taxon>Streptophyta</taxon>
        <taxon>Embryophyta</taxon>
        <taxon>Tracheophyta</taxon>
        <taxon>Spermatophyta</taxon>
        <taxon>Magnoliopsida</taxon>
        <taxon>eudicotyledons</taxon>
        <taxon>Gunneridae</taxon>
        <taxon>Pentapetalae</taxon>
        <taxon>asterids</taxon>
        <taxon>lamiids</taxon>
        <taxon>Solanales</taxon>
        <taxon>Solanaceae</taxon>
        <taxon>Nicotianoideae</taxon>
        <taxon>Nicotianeae</taxon>
        <taxon>Nicotiana</taxon>
    </lineage>
</organism>
<keyword evidence="1" id="KW-0812">Transmembrane</keyword>
<accession>A0A1U7VM01</accession>
<protein>
    <submittedName>
        <fullName evidence="3">Uncharacterized protein LOC104217430</fullName>
    </submittedName>
</protein>
<evidence type="ECO:0000256" key="1">
    <source>
        <dbReference type="SAM" id="Phobius"/>
    </source>
</evidence>